<dbReference type="Gene3D" id="1.10.390.10">
    <property type="entry name" value="Neutral Protease Domain 2"/>
    <property type="match status" value="1"/>
</dbReference>
<name>A0A1M4ZZL4_9FLAO</name>
<dbReference type="CDD" id="cd09604">
    <property type="entry name" value="M1_APN_like"/>
    <property type="match status" value="1"/>
</dbReference>
<dbReference type="Pfam" id="PF01433">
    <property type="entry name" value="Peptidase_M1"/>
    <property type="match status" value="1"/>
</dbReference>
<dbReference type="InterPro" id="IPR014782">
    <property type="entry name" value="Peptidase_M1_dom"/>
</dbReference>
<dbReference type="GO" id="GO:0008237">
    <property type="term" value="F:metallopeptidase activity"/>
    <property type="evidence" value="ECO:0007669"/>
    <property type="project" value="InterPro"/>
</dbReference>
<sequence length="762" mass="86439">MVLFFIYLLYLIFTSMKRVLKPFLWGLLGLFSTVTLAQQQRPESIYDYNEAFGNHFYTKNGTDTRSASGQPGPKYWQNRADYQIAVTLNADSKEVSGTEFLTYTNNSPDKLEFLWMNLDQNLFKKDSRGNAVIPMKGSRNGAKGQDFDGGFQIKSLKMITQINGKTSEKELPFIITDTRMQIKLPQGLAGNGSKIRIKMDFSFVSPDYGSDRMGVLETKNGRIFTMAQWYPRMCVYDDVRGWNTHPYQGAGEFYLEYGDFEVSITAPSNHIVVASGELLNPTEVYTPEQVKRWNTAKNSDATVIIRGASEVNAPESRPAAKKQLTWKFKISNSRDFSWASSPAFIIDAARINLPSGKKSLAISAYPVESDGQGAWARSTEYTKASIENYSKRWYEYPYATAINVAGNEGGMEYPGIVFCSWESKGADLWGVTDHEFGHIWFPMIVGSNERLFAWMDEGLNTFINSISSQDFNNGEYRQPKEDMHAAADVLMNPRMEPIMAAPDNMQEDNLGILAYYKPGAGLTLLRTILGEARFDFALRTYIERWAYKHPQPEDFFRTMENVSGEDLSWLWRGWFYNNWQADQAIKKVRYEKNDPKRGAIVTIANLERMPMPVVVEYKTESGATGRLSLPVEIWKRNVYWTFRIPSTEPLASITLDPDHDYPDVNSENNTWTLQKDGIAKTKDFSAYTGNYSSALIPLKIELTEDDGNLMLNAAGQPSIPLEDKGNLLFTFDPAELTIQFTDDKQGFVLTVGKQSFGFTRDK</sequence>
<evidence type="ECO:0000259" key="1">
    <source>
        <dbReference type="Pfam" id="PF01433"/>
    </source>
</evidence>
<evidence type="ECO:0000313" key="2">
    <source>
        <dbReference type="EMBL" id="SHF23483.1"/>
    </source>
</evidence>
<dbReference type="InterPro" id="IPR027268">
    <property type="entry name" value="Peptidase_M4/M1_CTD_sf"/>
</dbReference>
<evidence type="ECO:0000313" key="3">
    <source>
        <dbReference type="Proteomes" id="UP000184147"/>
    </source>
</evidence>
<proteinExistence type="predicted"/>
<gene>
    <name evidence="2" type="ORF">SAMN05444377_10588</name>
</gene>
<protein>
    <recommendedName>
        <fullName evidence="1">Peptidase M1 membrane alanine aminopeptidase domain-containing protein</fullName>
    </recommendedName>
</protein>
<reference evidence="2 3" key="1">
    <citation type="submission" date="2016-11" db="EMBL/GenBank/DDBJ databases">
        <authorList>
            <person name="Jaros S."/>
            <person name="Januszkiewicz K."/>
            <person name="Wedrychowicz H."/>
        </authorList>
    </citation>
    <scope>NUCLEOTIDE SEQUENCE [LARGE SCALE GENOMIC DNA]</scope>
    <source>
        <strain evidence="2 3">DSM 25660</strain>
    </source>
</reference>
<dbReference type="SUPFAM" id="SSF55486">
    <property type="entry name" value="Metalloproteases ('zincins'), catalytic domain"/>
    <property type="match status" value="1"/>
</dbReference>
<dbReference type="EMBL" id="FQVQ01000005">
    <property type="protein sequence ID" value="SHF23483.1"/>
    <property type="molecule type" value="Genomic_DNA"/>
</dbReference>
<dbReference type="AlphaFoldDB" id="A0A1M4ZZL4"/>
<feature type="domain" description="Peptidase M1 membrane alanine aminopeptidase" evidence="1">
    <location>
        <begin position="408"/>
        <end position="574"/>
    </location>
</feature>
<dbReference type="STRING" id="1124188.SAMN05444377_10588"/>
<keyword evidence="3" id="KW-1185">Reference proteome</keyword>
<dbReference type="Proteomes" id="UP000184147">
    <property type="component" value="Unassembled WGS sequence"/>
</dbReference>
<dbReference type="GO" id="GO:0008270">
    <property type="term" value="F:zinc ion binding"/>
    <property type="evidence" value="ECO:0007669"/>
    <property type="project" value="InterPro"/>
</dbReference>
<accession>A0A1M4ZZL4</accession>
<organism evidence="2 3">
    <name type="scientific">Flavobacterium fontis</name>
    <dbReference type="NCBI Taxonomy" id="1124188"/>
    <lineage>
        <taxon>Bacteria</taxon>
        <taxon>Pseudomonadati</taxon>
        <taxon>Bacteroidota</taxon>
        <taxon>Flavobacteriia</taxon>
        <taxon>Flavobacteriales</taxon>
        <taxon>Flavobacteriaceae</taxon>
        <taxon>Flavobacterium</taxon>
    </lineage>
</organism>